<evidence type="ECO:0000256" key="1">
    <source>
        <dbReference type="SAM" id="MobiDB-lite"/>
    </source>
</evidence>
<reference evidence="2 3" key="1">
    <citation type="submission" date="2018-10" db="EMBL/GenBank/DDBJ databases">
        <authorList>
            <person name="Ekblom R."/>
            <person name="Jareborg N."/>
        </authorList>
    </citation>
    <scope>NUCLEOTIDE SEQUENCE [LARGE SCALE GENOMIC DNA]</scope>
    <source>
        <tissue evidence="2">Muscle</tissue>
    </source>
</reference>
<gene>
    <name evidence="2" type="ORF">BN2614_LOCUS2</name>
</gene>
<proteinExistence type="predicted"/>
<evidence type="ECO:0000313" key="3">
    <source>
        <dbReference type="Proteomes" id="UP000269945"/>
    </source>
</evidence>
<dbReference type="Proteomes" id="UP000269945">
    <property type="component" value="Unassembled WGS sequence"/>
</dbReference>
<dbReference type="PROSITE" id="PS51257">
    <property type="entry name" value="PROKAR_LIPOPROTEIN"/>
    <property type="match status" value="1"/>
</dbReference>
<protein>
    <submittedName>
        <fullName evidence="2">Uncharacterized protein</fullName>
    </submittedName>
</protein>
<dbReference type="AlphaFoldDB" id="A0A9X9M8P2"/>
<feature type="region of interest" description="Disordered" evidence="1">
    <location>
        <begin position="58"/>
        <end position="86"/>
    </location>
</feature>
<evidence type="ECO:0000313" key="2">
    <source>
        <dbReference type="EMBL" id="VCX39404.1"/>
    </source>
</evidence>
<sequence length="105" mass="11378">MNPGVREAWHCLCQAPALASCCSYSKAQAFPGGPLRTPFCSAGPRPWWCPPQPGQTTSPILRKGQAAQHERPCGHPSVPSEARPLTTPSAHFPVSPLRSSVLFWF</sequence>
<name>A0A9X9M8P2_GULGU</name>
<organism evidence="2 3">
    <name type="scientific">Gulo gulo</name>
    <name type="common">Wolverine</name>
    <name type="synonym">Gluton</name>
    <dbReference type="NCBI Taxonomy" id="48420"/>
    <lineage>
        <taxon>Eukaryota</taxon>
        <taxon>Metazoa</taxon>
        <taxon>Chordata</taxon>
        <taxon>Craniata</taxon>
        <taxon>Vertebrata</taxon>
        <taxon>Euteleostomi</taxon>
        <taxon>Mammalia</taxon>
        <taxon>Eutheria</taxon>
        <taxon>Laurasiatheria</taxon>
        <taxon>Carnivora</taxon>
        <taxon>Caniformia</taxon>
        <taxon>Musteloidea</taxon>
        <taxon>Mustelidae</taxon>
        <taxon>Guloninae</taxon>
        <taxon>Gulo</taxon>
    </lineage>
</organism>
<keyword evidence="3" id="KW-1185">Reference proteome</keyword>
<accession>A0A9X9M8P2</accession>
<comment type="caution">
    <text evidence="2">The sequence shown here is derived from an EMBL/GenBank/DDBJ whole genome shotgun (WGS) entry which is preliminary data.</text>
</comment>
<dbReference type="EMBL" id="CYRY02044455">
    <property type="protein sequence ID" value="VCX39404.1"/>
    <property type="molecule type" value="Genomic_DNA"/>
</dbReference>